<accession>F4QGA9</accession>
<evidence type="ECO:0000313" key="2">
    <source>
        <dbReference type="EMBL" id="EGF92437.1"/>
    </source>
</evidence>
<sequence>MVIKTSSLVDPSTGKPLQYQVLDREIAGPTLTGMRPVLSGHPAQGLDPGRLASILRQAEQGDATAYFELAEEIEEKDAHYAGVLGVRKRSVTQLEITVEAAGDDAASQAHADLIRDYLDRDELEGELFDILDAIGKAISYTELIWERSVTPWMPKLKTRDPRFFEFDQVDGETPLLKGGTDGNAGLPEPLPPYKFIVHRHAFKTGQTVRGGLARVMAWPYLFKNFALKDWVIFAEIYGIPMRVGKYDASATEEERRTLLRAVASIGNDAAGIIPRSMEIEFVNAMASGNAEVFQNLCEYLDMQISKAVLGQTGSTDATTGGFGSSGAVHNDVRQDIQRADAKALAATLNRDLVRPMVFLNFGEPAKGKYPRIKIGQAETFSLENFEMIERFAKGGGRVEESVVADKMGLPDAPEPTEGKEVRFWGAPKETPPAGQDGTPGSAEDGTGATRPPKSPLSGLKRPLSVEGSPTALAAGDAEAKDAIDGLVEATESEWTEVMAPMLDEVFDLVDGAASIEDIRTGLIGALEKMDAGKMTDLLARAGYSARLAGEADLDIRGDGPPSSSEAVGQTT</sequence>
<proteinExistence type="predicted"/>
<feature type="compositionally biased region" description="Polar residues" evidence="1">
    <location>
        <begin position="561"/>
        <end position="571"/>
    </location>
</feature>
<feature type="region of interest" description="Disordered" evidence="1">
    <location>
        <begin position="551"/>
        <end position="571"/>
    </location>
</feature>
<dbReference type="EMBL" id="GL883077">
    <property type="protein sequence ID" value="EGF92437.1"/>
    <property type="molecule type" value="Genomic_DNA"/>
</dbReference>
<dbReference type="HOGENOM" id="CLU_036594_0_1_5"/>
<dbReference type="RefSeq" id="WP_006271612.1">
    <property type="nucleotide sequence ID" value="NZ_GL883077.1"/>
</dbReference>
<keyword evidence="3" id="KW-1185">Reference proteome</keyword>
<dbReference type="AlphaFoldDB" id="F4QGA9"/>
<dbReference type="Proteomes" id="UP000006512">
    <property type="component" value="Unassembled WGS sequence"/>
</dbReference>
<gene>
    <name evidence="2" type="ORF">ABI_08730</name>
</gene>
<protein>
    <recommendedName>
        <fullName evidence="4">DUF935 domain-containing protein</fullName>
    </recommendedName>
</protein>
<feature type="region of interest" description="Disordered" evidence="1">
    <location>
        <begin position="424"/>
        <end position="466"/>
    </location>
</feature>
<evidence type="ECO:0000313" key="3">
    <source>
        <dbReference type="Proteomes" id="UP000006512"/>
    </source>
</evidence>
<dbReference type="Pfam" id="PF06074">
    <property type="entry name" value="Portal_Mu"/>
    <property type="match status" value="1"/>
</dbReference>
<dbReference type="InterPro" id="IPR009279">
    <property type="entry name" value="Portal_Mu"/>
</dbReference>
<reference evidence="3" key="1">
    <citation type="submission" date="2011-03" db="EMBL/GenBank/DDBJ databases">
        <title>Draft genome sequence of Brevundimonas diminuta.</title>
        <authorList>
            <person name="Brown P.J.B."/>
            <person name="Buechlein A."/>
            <person name="Hemmerich C."/>
            <person name="Brun Y.V."/>
        </authorList>
    </citation>
    <scope>NUCLEOTIDE SEQUENCE [LARGE SCALE GENOMIC DNA]</scope>
    <source>
        <strain evidence="3">C19</strain>
    </source>
</reference>
<dbReference type="STRING" id="715226.ABI_08730"/>
<name>F4QGA9_9CAUL</name>
<organism evidence="2 3">
    <name type="scientific">Asticcacaulis biprosthecium C19</name>
    <dbReference type="NCBI Taxonomy" id="715226"/>
    <lineage>
        <taxon>Bacteria</taxon>
        <taxon>Pseudomonadati</taxon>
        <taxon>Pseudomonadota</taxon>
        <taxon>Alphaproteobacteria</taxon>
        <taxon>Caulobacterales</taxon>
        <taxon>Caulobacteraceae</taxon>
        <taxon>Asticcacaulis</taxon>
    </lineage>
</organism>
<dbReference type="eggNOG" id="COG4383">
    <property type="taxonomic scope" value="Bacteria"/>
</dbReference>
<evidence type="ECO:0000256" key="1">
    <source>
        <dbReference type="SAM" id="MobiDB-lite"/>
    </source>
</evidence>
<dbReference type="OrthoDB" id="9797300at2"/>
<evidence type="ECO:0008006" key="4">
    <source>
        <dbReference type="Google" id="ProtNLM"/>
    </source>
</evidence>